<feature type="domain" description="B12-binding N-terminal" evidence="5">
    <location>
        <begin position="1"/>
        <end position="88"/>
    </location>
</feature>
<name>X1HHZ4_9ZZZZ</name>
<dbReference type="PROSITE" id="PS51337">
    <property type="entry name" value="B12_BINDING_NTER"/>
    <property type="match status" value="1"/>
</dbReference>
<dbReference type="EMBL" id="BARU01010088">
    <property type="protein sequence ID" value="GAH44923.1"/>
    <property type="molecule type" value="Genomic_DNA"/>
</dbReference>
<dbReference type="GO" id="GO:0046653">
    <property type="term" value="P:tetrahydrofolate metabolic process"/>
    <property type="evidence" value="ECO:0007669"/>
    <property type="project" value="TreeGrafter"/>
</dbReference>
<comment type="similarity">
    <text evidence="1">Belongs to the methylamine corrinoid protein family.</text>
</comment>
<dbReference type="InterPro" id="IPR006158">
    <property type="entry name" value="Cobalamin-bd"/>
</dbReference>
<dbReference type="AlphaFoldDB" id="X1HHZ4"/>
<keyword evidence="2" id="KW-0479">Metal-binding</keyword>
<evidence type="ECO:0008006" key="7">
    <source>
        <dbReference type="Google" id="ProtNLM"/>
    </source>
</evidence>
<dbReference type="GO" id="GO:0050667">
    <property type="term" value="P:homocysteine metabolic process"/>
    <property type="evidence" value="ECO:0007669"/>
    <property type="project" value="TreeGrafter"/>
</dbReference>
<dbReference type="Pfam" id="PF02310">
    <property type="entry name" value="B12-binding"/>
    <property type="match status" value="1"/>
</dbReference>
<gene>
    <name evidence="6" type="ORF">S03H2_19331</name>
</gene>
<dbReference type="PANTHER" id="PTHR45833">
    <property type="entry name" value="METHIONINE SYNTHASE"/>
    <property type="match status" value="1"/>
</dbReference>
<accession>X1HHZ4</accession>
<evidence type="ECO:0000259" key="4">
    <source>
        <dbReference type="PROSITE" id="PS51332"/>
    </source>
</evidence>
<dbReference type="PROSITE" id="PS51332">
    <property type="entry name" value="B12_BINDING"/>
    <property type="match status" value="1"/>
</dbReference>
<proteinExistence type="inferred from homology"/>
<dbReference type="SUPFAM" id="SSF52242">
    <property type="entry name" value="Cobalamin (vitamin B12)-binding domain"/>
    <property type="match status" value="1"/>
</dbReference>
<dbReference type="GO" id="GO:0005829">
    <property type="term" value="C:cytosol"/>
    <property type="evidence" value="ECO:0007669"/>
    <property type="project" value="TreeGrafter"/>
</dbReference>
<dbReference type="SMART" id="SM01018">
    <property type="entry name" value="B12-binding_2"/>
    <property type="match status" value="1"/>
</dbReference>
<dbReference type="Gene3D" id="1.10.1240.10">
    <property type="entry name" value="Methionine synthase domain"/>
    <property type="match status" value="1"/>
</dbReference>
<dbReference type="PANTHER" id="PTHR45833:SF1">
    <property type="entry name" value="METHIONINE SYNTHASE"/>
    <property type="match status" value="1"/>
</dbReference>
<dbReference type="FunFam" id="3.40.50.280:FF:000003">
    <property type="entry name" value="Dimethylamine methyltransferase corrinoid protein"/>
    <property type="match status" value="1"/>
</dbReference>
<dbReference type="GO" id="GO:0031419">
    <property type="term" value="F:cobalamin binding"/>
    <property type="evidence" value="ECO:0007669"/>
    <property type="project" value="InterPro"/>
</dbReference>
<sequence length="212" mass="22756">MKIFEELADEVQKGNSESVEELTKRALSQDISAEDILNNGLVAGMNIVSEKFKNNEIFIPEVLISAKSMYSGLGIIKPLLAEANVQSKGKVVIGTVKGDLHDIGKNIVAMLLQGAGFDVVDLGADVPKEKFLEFVKNERVDILGMSALLTTTMIYMKETIEALKNAGLRENVKVIIGGAPVTESYAAQIDADGYAPDAASAVDLTKRLLGET</sequence>
<evidence type="ECO:0000313" key="6">
    <source>
        <dbReference type="EMBL" id="GAH44923.1"/>
    </source>
</evidence>
<evidence type="ECO:0000256" key="3">
    <source>
        <dbReference type="ARBA" id="ARBA00023285"/>
    </source>
</evidence>
<organism evidence="6">
    <name type="scientific">marine sediment metagenome</name>
    <dbReference type="NCBI Taxonomy" id="412755"/>
    <lineage>
        <taxon>unclassified sequences</taxon>
        <taxon>metagenomes</taxon>
        <taxon>ecological metagenomes</taxon>
    </lineage>
</organism>
<dbReference type="GO" id="GO:0046872">
    <property type="term" value="F:metal ion binding"/>
    <property type="evidence" value="ECO:0007669"/>
    <property type="project" value="UniProtKB-KW"/>
</dbReference>
<protein>
    <recommendedName>
        <fullName evidence="7">B12-binding domain-containing protein</fullName>
    </recommendedName>
</protein>
<comment type="caution">
    <text evidence="6">The sequence shown here is derived from an EMBL/GenBank/DDBJ whole genome shotgun (WGS) entry which is preliminary data.</text>
</comment>
<keyword evidence="3" id="KW-0170">Cobalt</keyword>
<dbReference type="InterPro" id="IPR050554">
    <property type="entry name" value="Met_Synthase/Corrinoid"/>
</dbReference>
<dbReference type="InterPro" id="IPR036724">
    <property type="entry name" value="Cobalamin-bd_sf"/>
</dbReference>
<reference evidence="6" key="1">
    <citation type="journal article" date="2014" name="Front. Microbiol.">
        <title>High frequency of phylogenetically diverse reductive dehalogenase-homologous genes in deep subseafloor sedimentary metagenomes.</title>
        <authorList>
            <person name="Kawai M."/>
            <person name="Futagami T."/>
            <person name="Toyoda A."/>
            <person name="Takaki Y."/>
            <person name="Nishi S."/>
            <person name="Hori S."/>
            <person name="Arai W."/>
            <person name="Tsubouchi T."/>
            <person name="Morono Y."/>
            <person name="Uchiyama I."/>
            <person name="Ito T."/>
            <person name="Fujiyama A."/>
            <person name="Inagaki F."/>
            <person name="Takami H."/>
        </authorList>
    </citation>
    <scope>NUCLEOTIDE SEQUENCE</scope>
    <source>
        <strain evidence="6">Expedition CK06-06</strain>
    </source>
</reference>
<dbReference type="Pfam" id="PF02607">
    <property type="entry name" value="B12-binding_2"/>
    <property type="match status" value="1"/>
</dbReference>
<dbReference type="GO" id="GO:0008705">
    <property type="term" value="F:methionine synthase activity"/>
    <property type="evidence" value="ECO:0007669"/>
    <property type="project" value="TreeGrafter"/>
</dbReference>
<dbReference type="Gene3D" id="3.40.50.280">
    <property type="entry name" value="Cobalamin-binding domain"/>
    <property type="match status" value="1"/>
</dbReference>
<dbReference type="InterPro" id="IPR036594">
    <property type="entry name" value="Meth_synthase_dom"/>
</dbReference>
<evidence type="ECO:0000259" key="5">
    <source>
        <dbReference type="PROSITE" id="PS51337"/>
    </source>
</evidence>
<evidence type="ECO:0000256" key="1">
    <source>
        <dbReference type="ARBA" id="ARBA00010854"/>
    </source>
</evidence>
<dbReference type="SUPFAM" id="SSF47644">
    <property type="entry name" value="Methionine synthase domain"/>
    <property type="match status" value="1"/>
</dbReference>
<feature type="domain" description="B12-binding" evidence="4">
    <location>
        <begin position="88"/>
        <end position="212"/>
    </location>
</feature>
<dbReference type="InterPro" id="IPR003759">
    <property type="entry name" value="Cbl-bd_cap"/>
</dbReference>
<evidence type="ECO:0000256" key="2">
    <source>
        <dbReference type="ARBA" id="ARBA00022723"/>
    </source>
</evidence>
<dbReference type="CDD" id="cd02070">
    <property type="entry name" value="corrinoid_protein_B12-BD"/>
    <property type="match status" value="1"/>
</dbReference>